<dbReference type="Proteomes" id="UP000240490">
    <property type="component" value="Unassembled WGS sequence"/>
</dbReference>
<gene>
    <name evidence="1" type="ORF">B9Q08_05185</name>
</gene>
<organism evidence="1 2">
    <name type="scientific">Candidatus Marsarchaeota G2 archaeon ECH_B_SAG-M15</name>
    <dbReference type="NCBI Taxonomy" id="1978162"/>
    <lineage>
        <taxon>Archaea</taxon>
        <taxon>Candidatus Marsarchaeota</taxon>
        <taxon>Candidatus Marsarchaeota group 2</taxon>
    </lineage>
</organism>
<sequence>MVRRKITISPTSSEQFLVIISWCVDYAADERGSHAYSLLTKKNIYRVCSLYMVVDRHPTAYLSYV</sequence>
<reference evidence="1 2" key="1">
    <citation type="submission" date="2017-04" db="EMBL/GenBank/DDBJ databases">
        <title>Novel microbial lineages endemic to geothermal iron-oxide mats fill important gaps in the evolutionary history of Archaea.</title>
        <authorList>
            <person name="Jay Z.J."/>
            <person name="Beam J.P."/>
            <person name="Dlakic M."/>
            <person name="Rusch D.B."/>
            <person name="Kozubal M.A."/>
            <person name="Inskeep W.P."/>
        </authorList>
    </citation>
    <scope>NUCLEOTIDE SEQUENCE [LARGE SCALE GENOMIC DNA]</scope>
    <source>
        <strain evidence="1">ECH_B_SAG-M15</strain>
    </source>
</reference>
<accession>A0A2R6AUY5</accession>
<evidence type="ECO:0000313" key="2">
    <source>
        <dbReference type="Proteomes" id="UP000240490"/>
    </source>
</evidence>
<comment type="caution">
    <text evidence="1">The sequence shown here is derived from an EMBL/GenBank/DDBJ whole genome shotgun (WGS) entry which is preliminary data.</text>
</comment>
<proteinExistence type="predicted"/>
<name>A0A2R6AUY5_9ARCH</name>
<protein>
    <submittedName>
        <fullName evidence="1">Uncharacterized protein</fullName>
    </submittedName>
</protein>
<dbReference type="AlphaFoldDB" id="A0A2R6AUY5"/>
<evidence type="ECO:0000313" key="1">
    <source>
        <dbReference type="EMBL" id="PSN90179.1"/>
    </source>
</evidence>
<dbReference type="EMBL" id="NEXJ01000093">
    <property type="protein sequence ID" value="PSN90179.1"/>
    <property type="molecule type" value="Genomic_DNA"/>
</dbReference>